<dbReference type="InterPro" id="IPR010049">
    <property type="entry name" value="MTA_SAH_Nsdase"/>
</dbReference>
<feature type="domain" description="Nucleoside phosphorylase" evidence="6">
    <location>
        <begin position="2"/>
        <end position="227"/>
    </location>
</feature>
<dbReference type="HOGENOM" id="CLU_031248_2_0_9"/>
<dbReference type="Gene3D" id="3.40.50.1580">
    <property type="entry name" value="Nucleoside phosphorylase domain"/>
    <property type="match status" value="1"/>
</dbReference>
<dbReference type="PANTHER" id="PTHR46832">
    <property type="entry name" value="5'-METHYLTHIOADENOSINE/S-ADENOSYLHOMOCYSTEINE NUCLEOSIDASE"/>
    <property type="match status" value="1"/>
</dbReference>
<dbReference type="NCBIfam" id="TIGR01704">
    <property type="entry name" value="MTA_SAH-Nsdase"/>
    <property type="match status" value="1"/>
</dbReference>
<dbReference type="PANTHER" id="PTHR46832:SF1">
    <property type="entry name" value="5'-METHYLTHIOADENOSINE_S-ADENOSYLHOMOCYSTEINE NUCLEOSIDASE"/>
    <property type="match status" value="1"/>
</dbReference>
<dbReference type="GO" id="GO:0009164">
    <property type="term" value="P:nucleoside catabolic process"/>
    <property type="evidence" value="ECO:0007669"/>
    <property type="project" value="InterPro"/>
</dbReference>
<dbReference type="AlphaFoldDB" id="D4S310"/>
<dbReference type="Proteomes" id="UP000006238">
    <property type="component" value="Unassembled WGS sequence"/>
</dbReference>
<protein>
    <recommendedName>
        <fullName evidence="2">adenosylhomocysteine nucleosidase</fullName>
        <ecNumber evidence="2">3.2.2.9</ecNumber>
    </recommendedName>
</protein>
<keyword evidence="8" id="KW-1185">Reference proteome</keyword>
<dbReference type="GO" id="GO:0008930">
    <property type="term" value="F:methylthioadenosine nucleosidase activity"/>
    <property type="evidence" value="ECO:0007669"/>
    <property type="project" value="InterPro"/>
</dbReference>
<evidence type="ECO:0000256" key="2">
    <source>
        <dbReference type="ARBA" id="ARBA00011974"/>
    </source>
</evidence>
<keyword evidence="3" id="KW-0028">Amino-acid biosynthesis</keyword>
<dbReference type="UniPathway" id="UPA00904">
    <property type="reaction ID" value="UER00871"/>
</dbReference>
<dbReference type="EMBL" id="ABWN01000042">
    <property type="protein sequence ID" value="EFF67379.1"/>
    <property type="molecule type" value="Genomic_DNA"/>
</dbReference>
<organism evidence="7 8">
    <name type="scientific">Eshraghiella crossota DSM 2876</name>
    <dbReference type="NCBI Taxonomy" id="511680"/>
    <lineage>
        <taxon>Bacteria</taxon>
        <taxon>Bacillati</taxon>
        <taxon>Bacillota</taxon>
        <taxon>Clostridia</taxon>
        <taxon>Lachnospirales</taxon>
        <taxon>Lachnospiraceae</taxon>
        <taxon>Eshraghiella</taxon>
    </lineage>
</organism>
<dbReference type="GO" id="GO:0019284">
    <property type="term" value="P:L-methionine salvage from S-adenosylmethionine"/>
    <property type="evidence" value="ECO:0007669"/>
    <property type="project" value="TreeGrafter"/>
</dbReference>
<comment type="caution">
    <text evidence="7">The sequence shown here is derived from an EMBL/GenBank/DDBJ whole genome shotgun (WGS) entry which is preliminary data.</text>
</comment>
<evidence type="ECO:0000256" key="3">
    <source>
        <dbReference type="ARBA" id="ARBA00022605"/>
    </source>
</evidence>
<evidence type="ECO:0000256" key="5">
    <source>
        <dbReference type="ARBA" id="ARBA00023167"/>
    </source>
</evidence>
<dbReference type="GeneID" id="98917120"/>
<dbReference type="NCBIfam" id="NF004079">
    <property type="entry name" value="PRK05584.1"/>
    <property type="match status" value="1"/>
</dbReference>
<dbReference type="GO" id="GO:0005829">
    <property type="term" value="C:cytosol"/>
    <property type="evidence" value="ECO:0007669"/>
    <property type="project" value="TreeGrafter"/>
</dbReference>
<dbReference type="eggNOG" id="COG0775">
    <property type="taxonomic scope" value="Bacteria"/>
</dbReference>
<dbReference type="InterPro" id="IPR000845">
    <property type="entry name" value="Nucleoside_phosphorylase_d"/>
</dbReference>
<comment type="pathway">
    <text evidence="1">Amino-acid biosynthesis; L-methionine biosynthesis via salvage pathway; S-methyl-5-thio-alpha-D-ribose 1-phosphate from S-methyl-5'-thioadenosine (hydrolase route): step 1/2.</text>
</comment>
<dbReference type="RefSeq" id="WP_005604657.1">
    <property type="nucleotide sequence ID" value="NZ_GG663525.1"/>
</dbReference>
<dbReference type="GO" id="GO:0019509">
    <property type="term" value="P:L-methionine salvage from methylthioadenosine"/>
    <property type="evidence" value="ECO:0007669"/>
    <property type="project" value="UniProtKB-UniPathway"/>
</dbReference>
<keyword evidence="4" id="KW-0378">Hydrolase</keyword>
<dbReference type="GO" id="GO:0008782">
    <property type="term" value="F:adenosylhomocysteine nucleosidase activity"/>
    <property type="evidence" value="ECO:0007669"/>
    <property type="project" value="UniProtKB-EC"/>
</dbReference>
<sequence length="230" mass="24611">MIGIIGAMEQEVSQVVAAMTDAKTVEIAGMIFNSGKFCGKDVIVVKSGIGKVNAAICTQILATYFKVDAVINTGIAGSLKAEINIGDVVLSTDALQHDMDATNFGYEPGVIPGMKVSTFKASEELIEKAEKACKREVPELGVFKGRVVSGDQFVSDKATKNRIADTFHGYCTEMEGAAIAQAAYLNNIPFLIIRAISDKADDSAAMDYDEFERRAIANSVKMLRALVADI</sequence>
<evidence type="ECO:0000313" key="8">
    <source>
        <dbReference type="Proteomes" id="UP000006238"/>
    </source>
</evidence>
<dbReference type="CDD" id="cd09008">
    <property type="entry name" value="MTAN"/>
    <property type="match status" value="1"/>
</dbReference>
<name>D4S310_9FIRM</name>
<evidence type="ECO:0000313" key="7">
    <source>
        <dbReference type="EMBL" id="EFF67379.1"/>
    </source>
</evidence>
<dbReference type="SUPFAM" id="SSF53167">
    <property type="entry name" value="Purine and uridine phosphorylases"/>
    <property type="match status" value="1"/>
</dbReference>
<evidence type="ECO:0000259" key="6">
    <source>
        <dbReference type="Pfam" id="PF01048"/>
    </source>
</evidence>
<dbReference type="STRING" id="45851.BHV86_01500"/>
<dbReference type="Pfam" id="PF01048">
    <property type="entry name" value="PNP_UDP_1"/>
    <property type="match status" value="1"/>
</dbReference>
<proteinExistence type="predicted"/>
<keyword evidence="5" id="KW-0486">Methionine biosynthesis</keyword>
<gene>
    <name evidence="7" type="primary">mtnN</name>
    <name evidence="7" type="ORF">BUTYVIB_02462</name>
</gene>
<dbReference type="EC" id="3.2.2.9" evidence="2"/>
<evidence type="ECO:0000256" key="4">
    <source>
        <dbReference type="ARBA" id="ARBA00022801"/>
    </source>
</evidence>
<accession>D4S310</accession>
<dbReference type="InterPro" id="IPR035994">
    <property type="entry name" value="Nucleoside_phosphorylase_sf"/>
</dbReference>
<evidence type="ECO:0000256" key="1">
    <source>
        <dbReference type="ARBA" id="ARBA00004945"/>
    </source>
</evidence>
<reference evidence="7 8" key="1">
    <citation type="submission" date="2010-02" db="EMBL/GenBank/DDBJ databases">
        <authorList>
            <person name="Weinstock G."/>
            <person name="Sodergren E."/>
            <person name="Clifton S."/>
            <person name="Fulton L."/>
            <person name="Fulton B."/>
            <person name="Courtney L."/>
            <person name="Fronick C."/>
            <person name="Harrison M."/>
            <person name="Strong C."/>
            <person name="Farmer C."/>
            <person name="Delahaunty K."/>
            <person name="Markovic C."/>
            <person name="Hall O."/>
            <person name="Minx P."/>
            <person name="Tomlinson C."/>
            <person name="Mitreva M."/>
            <person name="Nelson J."/>
            <person name="Hou S."/>
            <person name="Wollam A."/>
            <person name="Pepin K.H."/>
            <person name="Johnson M."/>
            <person name="Bhonagiri V."/>
            <person name="Zhang X."/>
            <person name="Suruliraj S."/>
            <person name="Warren W."/>
            <person name="Chinwalla A."/>
            <person name="Mardis E.R."/>
            <person name="Wilson R.K."/>
        </authorList>
    </citation>
    <scope>NUCLEOTIDE SEQUENCE [LARGE SCALE GENOMIC DNA]</scope>
    <source>
        <strain evidence="7 8">DSM 2876</strain>
    </source>
</reference>